<reference evidence="4" key="1">
    <citation type="submission" date="2017-10" db="EMBL/GenBank/DDBJ databases">
        <title>Completed PacBio SMRT sequence of Methylosinus trichosporium OB3b reveals presence of a third large plasmid.</title>
        <authorList>
            <person name="Charles T.C."/>
            <person name="Lynch M.D.J."/>
            <person name="Heil J.R."/>
            <person name="Cheng J."/>
        </authorList>
    </citation>
    <scope>NUCLEOTIDE SEQUENCE [LARGE SCALE GENOMIC DNA]</scope>
    <source>
        <strain evidence="4">OB3b</strain>
    </source>
</reference>
<gene>
    <name evidence="3" type="ORF">CQW49_06400</name>
</gene>
<sequence length="140" mass="14756">MASICSAAALALVLSAAPAMAKTVMLRGDLTGGAVNPPSGSKASGEIEVKLDPDTKKITWKGHYQGLRSEETAAHFHGPAGPGQNAAPVLPVDAANGKFEGEATLDAKQVEQLENGRWYFNLHTDKHPDGALRGQLMRVR</sequence>
<dbReference type="SMART" id="SM00754">
    <property type="entry name" value="CHRD"/>
    <property type="match status" value="1"/>
</dbReference>
<evidence type="ECO:0000313" key="4">
    <source>
        <dbReference type="Proteomes" id="UP000230709"/>
    </source>
</evidence>
<name>A0A2D2CY47_METT3</name>
<keyword evidence="4" id="KW-1185">Reference proteome</keyword>
<dbReference type="Pfam" id="PF07452">
    <property type="entry name" value="CHRD"/>
    <property type="match status" value="1"/>
</dbReference>
<dbReference type="STRING" id="595536.GCA_000178815_03879"/>
<dbReference type="KEGG" id="mtw:CQW49_06400"/>
<keyword evidence="1" id="KW-0732">Signal</keyword>
<protein>
    <submittedName>
        <fullName evidence="3">CHRD domain-containing protein</fullName>
    </submittedName>
</protein>
<dbReference type="EMBL" id="CP023737">
    <property type="protein sequence ID" value="ATQ67559.1"/>
    <property type="molecule type" value="Genomic_DNA"/>
</dbReference>
<dbReference type="InterPro" id="IPR010895">
    <property type="entry name" value="CHRD"/>
</dbReference>
<evidence type="ECO:0000313" key="3">
    <source>
        <dbReference type="EMBL" id="ATQ67559.1"/>
    </source>
</evidence>
<feature type="domain" description="CHRD" evidence="2">
    <location>
        <begin position="22"/>
        <end position="140"/>
    </location>
</feature>
<accession>A0A2D2CY47</accession>
<evidence type="ECO:0000259" key="2">
    <source>
        <dbReference type="PROSITE" id="PS50933"/>
    </source>
</evidence>
<dbReference type="PROSITE" id="PS50933">
    <property type="entry name" value="CHRD"/>
    <property type="match status" value="1"/>
</dbReference>
<dbReference type="Proteomes" id="UP000230709">
    <property type="component" value="Chromosome"/>
</dbReference>
<feature type="signal peptide" evidence="1">
    <location>
        <begin position="1"/>
        <end position="21"/>
    </location>
</feature>
<organism evidence="3 4">
    <name type="scientific">Methylosinus trichosporium (strain ATCC 35070 / NCIMB 11131 / UNIQEM 75 / OB3b)</name>
    <dbReference type="NCBI Taxonomy" id="595536"/>
    <lineage>
        <taxon>Bacteria</taxon>
        <taxon>Pseudomonadati</taxon>
        <taxon>Pseudomonadota</taxon>
        <taxon>Alphaproteobacteria</taxon>
        <taxon>Hyphomicrobiales</taxon>
        <taxon>Methylocystaceae</taxon>
        <taxon>Methylosinus</taxon>
    </lineage>
</organism>
<feature type="chain" id="PRO_5013924686" evidence="1">
    <location>
        <begin position="22"/>
        <end position="140"/>
    </location>
</feature>
<dbReference type="AlphaFoldDB" id="A0A2D2CY47"/>
<evidence type="ECO:0000256" key="1">
    <source>
        <dbReference type="SAM" id="SignalP"/>
    </source>
</evidence>
<proteinExistence type="predicted"/>
<dbReference type="RefSeq" id="WP_003614511.1">
    <property type="nucleotide sequence ID" value="NZ_ADVE02000001.1"/>
</dbReference>